<dbReference type="PANTHER" id="PTHR33332">
    <property type="entry name" value="REVERSE TRANSCRIPTASE DOMAIN-CONTAINING PROTEIN"/>
    <property type="match status" value="1"/>
</dbReference>
<evidence type="ECO:0000313" key="3">
    <source>
        <dbReference type="Proteomes" id="UP001333110"/>
    </source>
</evidence>
<sequence>MRNKQDELEALVSSQNYDIIGISEIWWNESHDWSAGMEGYRPFRRDRQGRQGGGDALYVRERFHCTALTISDDVVESLWVRIRVMENKGVVVVGVYYRLPSQDAAQSPESEDHKCGNSAFPFMDSKTVRDQLYQLNVHKSTGPDGIHPGVPKELADVMAGPLSTIYLRSGESGEIPADWKLASVTPIYKKGVRDQGAFDTVPSSILLDKLSSCGVSRVTVHWVKNWLNGRAQRVVVGVRAGCNGATSGWRPVTSGVPQGSILGPVLFNIFINDLDAGVECTISKFADDTKLGERDLGVLVASRLHTSQQRALAARRANRILGYITHSITSRSTEAIIPLDSALVWPHLERCVQFWAPQFKKDVKVLECIQRRATKLVRARQVLTAFSKDRFTHLSVHAPILGLTSRTTTV</sequence>
<proteinExistence type="predicted"/>
<dbReference type="SUPFAM" id="SSF56219">
    <property type="entry name" value="DNase I-like"/>
    <property type="match status" value="1"/>
</dbReference>
<feature type="domain" description="Reverse transcriptase" evidence="1">
    <location>
        <begin position="195"/>
        <end position="291"/>
    </location>
</feature>
<dbReference type="Pfam" id="PF00078">
    <property type="entry name" value="RVT_1"/>
    <property type="match status" value="1"/>
</dbReference>
<keyword evidence="3" id="KW-1185">Reference proteome</keyword>
<dbReference type="InterPro" id="IPR036691">
    <property type="entry name" value="Endo/exonu/phosph_ase_sf"/>
</dbReference>
<name>A0AAN7S3R5_MYCAM</name>
<gene>
    <name evidence="2" type="ORF">QYF61_014560</name>
</gene>
<dbReference type="AlphaFoldDB" id="A0AAN7S3R5"/>
<evidence type="ECO:0000313" key="2">
    <source>
        <dbReference type="EMBL" id="KAK4830989.1"/>
    </source>
</evidence>
<dbReference type="Gene3D" id="3.60.10.10">
    <property type="entry name" value="Endonuclease/exonuclease/phosphatase"/>
    <property type="match status" value="1"/>
</dbReference>
<evidence type="ECO:0000259" key="1">
    <source>
        <dbReference type="Pfam" id="PF00078"/>
    </source>
</evidence>
<dbReference type="Proteomes" id="UP001333110">
    <property type="component" value="Unassembled WGS sequence"/>
</dbReference>
<organism evidence="2 3">
    <name type="scientific">Mycteria americana</name>
    <name type="common">Wood stork</name>
    <dbReference type="NCBI Taxonomy" id="33587"/>
    <lineage>
        <taxon>Eukaryota</taxon>
        <taxon>Metazoa</taxon>
        <taxon>Chordata</taxon>
        <taxon>Craniata</taxon>
        <taxon>Vertebrata</taxon>
        <taxon>Euteleostomi</taxon>
        <taxon>Archelosauria</taxon>
        <taxon>Archosauria</taxon>
        <taxon>Dinosauria</taxon>
        <taxon>Saurischia</taxon>
        <taxon>Theropoda</taxon>
        <taxon>Coelurosauria</taxon>
        <taxon>Aves</taxon>
        <taxon>Neognathae</taxon>
        <taxon>Neoaves</taxon>
        <taxon>Aequornithes</taxon>
        <taxon>Ciconiiformes</taxon>
        <taxon>Ciconiidae</taxon>
        <taxon>Mycteria</taxon>
    </lineage>
</organism>
<comment type="caution">
    <text evidence="2">The sequence shown here is derived from an EMBL/GenBank/DDBJ whole genome shotgun (WGS) entry which is preliminary data.</text>
</comment>
<reference evidence="2 3" key="1">
    <citation type="journal article" date="2023" name="J. Hered.">
        <title>Chromosome-level genome of the wood stork (Mycteria americana) provides insight into avian chromosome evolution.</title>
        <authorList>
            <person name="Flamio R. Jr."/>
            <person name="Ramstad K.M."/>
        </authorList>
    </citation>
    <scope>NUCLEOTIDE SEQUENCE [LARGE SCALE GENOMIC DNA]</scope>
    <source>
        <strain evidence="2">JAX WOST 10</strain>
    </source>
</reference>
<dbReference type="InterPro" id="IPR000477">
    <property type="entry name" value="RT_dom"/>
</dbReference>
<accession>A0AAN7S3R5</accession>
<protein>
    <recommendedName>
        <fullName evidence="1">Reverse transcriptase domain-containing protein</fullName>
    </recommendedName>
</protein>
<dbReference type="EMBL" id="JAUNZN010000001">
    <property type="protein sequence ID" value="KAK4830989.1"/>
    <property type="molecule type" value="Genomic_DNA"/>
</dbReference>